<evidence type="ECO:0000256" key="2">
    <source>
        <dbReference type="ARBA" id="ARBA00011270"/>
    </source>
</evidence>
<gene>
    <name evidence="8" type="primary">trpA</name>
    <name evidence="10" type="ORF">J7I42_32600</name>
</gene>
<comment type="function">
    <text evidence="8">The alpha subunit is responsible for the aldol cleavage of indoleglycerol phosphate to indole and glyceraldehyde 3-phosphate.</text>
</comment>
<reference evidence="10 11" key="1">
    <citation type="submission" date="2021-03" db="EMBL/GenBank/DDBJ databases">
        <title>Assistant Professor.</title>
        <authorList>
            <person name="Huq M.A."/>
        </authorList>
    </citation>
    <scope>NUCLEOTIDE SEQUENCE [LARGE SCALE GENOMIC DNA]</scope>
    <source>
        <strain evidence="10 11">MAH-29</strain>
    </source>
</reference>
<feature type="active site" description="Proton acceptor" evidence="8">
    <location>
        <position position="46"/>
    </location>
</feature>
<name>A0ABS3Z4H3_9BACT</name>
<evidence type="ECO:0000256" key="1">
    <source>
        <dbReference type="ARBA" id="ARBA00004733"/>
    </source>
</evidence>
<dbReference type="PROSITE" id="PS00167">
    <property type="entry name" value="TRP_SYNTHASE_ALPHA"/>
    <property type="match status" value="1"/>
</dbReference>
<comment type="pathway">
    <text evidence="1 8">Amino-acid biosynthesis; L-tryptophan biosynthesis; L-tryptophan from chorismate: step 5/5.</text>
</comment>
<evidence type="ECO:0000256" key="5">
    <source>
        <dbReference type="ARBA" id="ARBA00023141"/>
    </source>
</evidence>
<dbReference type="CDD" id="cd04724">
    <property type="entry name" value="Tryptophan_synthase_alpha"/>
    <property type="match status" value="1"/>
</dbReference>
<dbReference type="PANTHER" id="PTHR43406:SF1">
    <property type="entry name" value="TRYPTOPHAN SYNTHASE ALPHA CHAIN, CHLOROPLASTIC"/>
    <property type="match status" value="1"/>
</dbReference>
<dbReference type="InterPro" id="IPR018204">
    <property type="entry name" value="Trp_synthase_alpha_AS"/>
</dbReference>
<accession>A0ABS3Z4H3</accession>
<evidence type="ECO:0000256" key="6">
    <source>
        <dbReference type="ARBA" id="ARBA00023239"/>
    </source>
</evidence>
<dbReference type="GO" id="GO:0004834">
    <property type="term" value="F:tryptophan synthase activity"/>
    <property type="evidence" value="ECO:0007669"/>
    <property type="project" value="UniProtKB-EC"/>
</dbReference>
<dbReference type="InterPro" id="IPR002028">
    <property type="entry name" value="Trp_synthase_suA"/>
</dbReference>
<evidence type="ECO:0000256" key="8">
    <source>
        <dbReference type="HAMAP-Rule" id="MF_00131"/>
    </source>
</evidence>
<dbReference type="Gene3D" id="3.20.20.70">
    <property type="entry name" value="Aldolase class I"/>
    <property type="match status" value="1"/>
</dbReference>
<dbReference type="InterPro" id="IPR011060">
    <property type="entry name" value="RibuloseP-bd_barrel"/>
</dbReference>
<dbReference type="EMBL" id="JAGHKO010000017">
    <property type="protein sequence ID" value="MBO9205073.1"/>
    <property type="molecule type" value="Genomic_DNA"/>
</dbReference>
<dbReference type="Pfam" id="PF00290">
    <property type="entry name" value="Trp_syntA"/>
    <property type="match status" value="1"/>
</dbReference>
<dbReference type="RefSeq" id="WP_209144282.1">
    <property type="nucleotide sequence ID" value="NZ_JAGHKO010000017.1"/>
</dbReference>
<dbReference type="InterPro" id="IPR013785">
    <property type="entry name" value="Aldolase_TIM"/>
</dbReference>
<evidence type="ECO:0000256" key="7">
    <source>
        <dbReference type="ARBA" id="ARBA00049047"/>
    </source>
</evidence>
<dbReference type="Proteomes" id="UP000677244">
    <property type="component" value="Unassembled WGS sequence"/>
</dbReference>
<keyword evidence="11" id="KW-1185">Reference proteome</keyword>
<keyword evidence="6 8" id="KW-0456">Lyase</keyword>
<keyword evidence="3 8" id="KW-0028">Amino-acid biosynthesis</keyword>
<organism evidence="10 11">
    <name type="scientific">Niastella soli</name>
    <dbReference type="NCBI Taxonomy" id="2821487"/>
    <lineage>
        <taxon>Bacteria</taxon>
        <taxon>Pseudomonadati</taxon>
        <taxon>Bacteroidota</taxon>
        <taxon>Chitinophagia</taxon>
        <taxon>Chitinophagales</taxon>
        <taxon>Chitinophagaceae</taxon>
        <taxon>Niastella</taxon>
    </lineage>
</organism>
<feature type="active site" description="Proton acceptor" evidence="8">
    <location>
        <position position="57"/>
    </location>
</feature>
<protein>
    <recommendedName>
        <fullName evidence="8">Tryptophan synthase alpha chain</fullName>
        <ecNumber evidence="8">4.2.1.20</ecNumber>
    </recommendedName>
</protein>
<dbReference type="HAMAP" id="MF_00131">
    <property type="entry name" value="Trp_synth_alpha"/>
    <property type="match status" value="1"/>
</dbReference>
<keyword evidence="4 8" id="KW-0822">Tryptophan biosynthesis</keyword>
<sequence length="256" mass="28559">MSRIKELFQQKKNNILNVYCTAGYPQLNSTVPVMKALQDSGVDMIELGMPYSDPLADGPVIQASSTQALANGMTIATLFEQLRGFRQQIYVPVILMGYMNPILQYGFERFCQDAADMPIDGLILPDLPEYEFETEYGPIMQRYGLNFIFLVTPETSEERIRRLDSLSTGFLYAVSSSSTTGKDKDMNAVNNYLQKLQDMKLNNPVLVGFGIKDKATFQQACEHANGAIIGTAFIKALENTLDVEGDTKKFITDIKS</sequence>
<dbReference type="PANTHER" id="PTHR43406">
    <property type="entry name" value="TRYPTOPHAN SYNTHASE, ALPHA CHAIN"/>
    <property type="match status" value="1"/>
</dbReference>
<dbReference type="NCBIfam" id="TIGR00262">
    <property type="entry name" value="trpA"/>
    <property type="match status" value="1"/>
</dbReference>
<comment type="subunit">
    <text evidence="2 8">Tetramer of two alpha and two beta chains.</text>
</comment>
<comment type="catalytic activity">
    <reaction evidence="7 8">
        <text>(1S,2R)-1-C-(indol-3-yl)glycerol 3-phosphate + L-serine = D-glyceraldehyde 3-phosphate + L-tryptophan + H2O</text>
        <dbReference type="Rhea" id="RHEA:10532"/>
        <dbReference type="ChEBI" id="CHEBI:15377"/>
        <dbReference type="ChEBI" id="CHEBI:33384"/>
        <dbReference type="ChEBI" id="CHEBI:57912"/>
        <dbReference type="ChEBI" id="CHEBI:58866"/>
        <dbReference type="ChEBI" id="CHEBI:59776"/>
        <dbReference type="EC" id="4.2.1.20"/>
    </reaction>
</comment>
<evidence type="ECO:0000313" key="11">
    <source>
        <dbReference type="Proteomes" id="UP000677244"/>
    </source>
</evidence>
<evidence type="ECO:0000256" key="4">
    <source>
        <dbReference type="ARBA" id="ARBA00022822"/>
    </source>
</evidence>
<dbReference type="SUPFAM" id="SSF51366">
    <property type="entry name" value="Ribulose-phoshate binding barrel"/>
    <property type="match status" value="1"/>
</dbReference>
<keyword evidence="5 8" id="KW-0057">Aromatic amino acid biosynthesis</keyword>
<dbReference type="EC" id="4.2.1.20" evidence="8"/>
<proteinExistence type="inferred from homology"/>
<evidence type="ECO:0000313" key="10">
    <source>
        <dbReference type="EMBL" id="MBO9205073.1"/>
    </source>
</evidence>
<evidence type="ECO:0000256" key="9">
    <source>
        <dbReference type="RuleBase" id="RU003662"/>
    </source>
</evidence>
<comment type="similarity">
    <text evidence="8 9">Belongs to the TrpA family.</text>
</comment>
<evidence type="ECO:0000256" key="3">
    <source>
        <dbReference type="ARBA" id="ARBA00022605"/>
    </source>
</evidence>
<comment type="caution">
    <text evidence="10">The sequence shown here is derived from an EMBL/GenBank/DDBJ whole genome shotgun (WGS) entry which is preliminary data.</text>
</comment>